<dbReference type="Gene3D" id="3.40.50.620">
    <property type="entry name" value="HUPs"/>
    <property type="match status" value="1"/>
</dbReference>
<evidence type="ECO:0000313" key="9">
    <source>
        <dbReference type="Proteomes" id="UP000219215"/>
    </source>
</evidence>
<gene>
    <name evidence="6 8" type="primary">tilS</name>
    <name evidence="8" type="ORF">DPRO_0395</name>
</gene>
<evidence type="ECO:0000259" key="7">
    <source>
        <dbReference type="Pfam" id="PF01171"/>
    </source>
</evidence>
<keyword evidence="9" id="KW-1185">Reference proteome</keyword>
<reference evidence="9" key="1">
    <citation type="submission" date="2017-09" db="EMBL/GenBank/DDBJ databases">
        <authorList>
            <person name="Regsiter A."/>
            <person name="William W."/>
        </authorList>
    </citation>
    <scope>NUCLEOTIDE SEQUENCE [LARGE SCALE GENOMIC DNA]</scope>
    <source>
        <strain evidence="9">500-1</strain>
    </source>
</reference>
<dbReference type="InterPro" id="IPR012094">
    <property type="entry name" value="tRNA_Ile_lys_synt"/>
</dbReference>
<dbReference type="PANTHER" id="PTHR43033">
    <property type="entry name" value="TRNA(ILE)-LYSIDINE SYNTHASE-RELATED"/>
    <property type="match status" value="1"/>
</dbReference>
<proteinExistence type="inferred from homology"/>
<keyword evidence="3 6" id="KW-0547">Nucleotide-binding</keyword>
<evidence type="ECO:0000256" key="2">
    <source>
        <dbReference type="ARBA" id="ARBA00022694"/>
    </source>
</evidence>
<comment type="domain">
    <text evidence="6">The N-terminal region contains the highly conserved SGGXDS motif, predicted to be a P-loop motif involved in ATP binding.</text>
</comment>
<comment type="catalytic activity">
    <reaction evidence="5 6">
        <text>cytidine(34) in tRNA(Ile2) + L-lysine + ATP = lysidine(34) in tRNA(Ile2) + AMP + diphosphate + H(+)</text>
        <dbReference type="Rhea" id="RHEA:43744"/>
        <dbReference type="Rhea" id="RHEA-COMP:10625"/>
        <dbReference type="Rhea" id="RHEA-COMP:10670"/>
        <dbReference type="ChEBI" id="CHEBI:15378"/>
        <dbReference type="ChEBI" id="CHEBI:30616"/>
        <dbReference type="ChEBI" id="CHEBI:32551"/>
        <dbReference type="ChEBI" id="CHEBI:33019"/>
        <dbReference type="ChEBI" id="CHEBI:82748"/>
        <dbReference type="ChEBI" id="CHEBI:83665"/>
        <dbReference type="ChEBI" id="CHEBI:456215"/>
        <dbReference type="EC" id="6.3.4.19"/>
    </reaction>
</comment>
<dbReference type="PANTHER" id="PTHR43033:SF1">
    <property type="entry name" value="TRNA(ILE)-LYSIDINE SYNTHASE-RELATED"/>
    <property type="match status" value="1"/>
</dbReference>
<dbReference type="HAMAP" id="MF_01161">
    <property type="entry name" value="tRNA_Ile_lys_synt"/>
    <property type="match status" value="1"/>
</dbReference>
<feature type="domain" description="tRNA(Ile)-lysidine/2-thiocytidine synthase N-terminal" evidence="7">
    <location>
        <begin position="43"/>
        <end position="224"/>
    </location>
</feature>
<dbReference type="GO" id="GO:0006400">
    <property type="term" value="P:tRNA modification"/>
    <property type="evidence" value="ECO:0007669"/>
    <property type="project" value="UniProtKB-UniRule"/>
</dbReference>
<comment type="function">
    <text evidence="6">Ligates lysine onto the cytidine present at position 34 of the AUA codon-specific tRNA(Ile) that contains the anticodon CAU, in an ATP-dependent manner. Cytidine is converted to lysidine, thus changing the amino acid specificity of the tRNA from methionine to isoleucine.</text>
</comment>
<dbReference type="GO" id="GO:0005737">
    <property type="term" value="C:cytoplasm"/>
    <property type="evidence" value="ECO:0007669"/>
    <property type="project" value="UniProtKB-SubCell"/>
</dbReference>
<keyword evidence="4 6" id="KW-0067">ATP-binding</keyword>
<feature type="binding site" evidence="6">
    <location>
        <begin position="48"/>
        <end position="53"/>
    </location>
    <ligand>
        <name>ATP</name>
        <dbReference type="ChEBI" id="CHEBI:30616"/>
    </ligand>
</feature>
<dbReference type="RefSeq" id="WP_097010565.1">
    <property type="nucleotide sequence ID" value="NZ_LT907975.1"/>
</dbReference>
<dbReference type="Pfam" id="PF01171">
    <property type="entry name" value="ATP_bind_3"/>
    <property type="match status" value="1"/>
</dbReference>
<comment type="similarity">
    <text evidence="6">Belongs to the tRNA(Ile)-lysidine synthase family.</text>
</comment>
<dbReference type="NCBIfam" id="TIGR02432">
    <property type="entry name" value="lysidine_TilS_N"/>
    <property type="match status" value="1"/>
</dbReference>
<dbReference type="InterPro" id="IPR014729">
    <property type="entry name" value="Rossmann-like_a/b/a_fold"/>
</dbReference>
<dbReference type="SUPFAM" id="SSF52402">
    <property type="entry name" value="Adenine nucleotide alpha hydrolases-like"/>
    <property type="match status" value="1"/>
</dbReference>
<evidence type="ECO:0000256" key="1">
    <source>
        <dbReference type="ARBA" id="ARBA00022598"/>
    </source>
</evidence>
<evidence type="ECO:0000256" key="4">
    <source>
        <dbReference type="ARBA" id="ARBA00022840"/>
    </source>
</evidence>
<evidence type="ECO:0000256" key="6">
    <source>
        <dbReference type="HAMAP-Rule" id="MF_01161"/>
    </source>
</evidence>
<organism evidence="8 9">
    <name type="scientific">Pseudodesulfovibrio profundus</name>
    <dbReference type="NCBI Taxonomy" id="57320"/>
    <lineage>
        <taxon>Bacteria</taxon>
        <taxon>Pseudomonadati</taxon>
        <taxon>Thermodesulfobacteriota</taxon>
        <taxon>Desulfovibrionia</taxon>
        <taxon>Desulfovibrionales</taxon>
        <taxon>Desulfovibrionaceae</taxon>
    </lineage>
</organism>
<evidence type="ECO:0000256" key="5">
    <source>
        <dbReference type="ARBA" id="ARBA00048539"/>
    </source>
</evidence>
<dbReference type="GO" id="GO:0032267">
    <property type="term" value="F:tRNA(Ile)-lysidine synthase activity"/>
    <property type="evidence" value="ECO:0007669"/>
    <property type="project" value="UniProtKB-EC"/>
</dbReference>
<keyword evidence="1 6" id="KW-0436">Ligase</keyword>
<keyword evidence="6" id="KW-0963">Cytoplasm</keyword>
<dbReference type="KEGG" id="pprf:DPRO_0395"/>
<keyword evidence="2 6" id="KW-0819">tRNA processing</keyword>
<dbReference type="CDD" id="cd01992">
    <property type="entry name" value="TilS_N"/>
    <property type="match status" value="1"/>
</dbReference>
<dbReference type="EMBL" id="LT907975">
    <property type="protein sequence ID" value="SOB57275.1"/>
    <property type="molecule type" value="Genomic_DNA"/>
</dbReference>
<dbReference type="AlphaFoldDB" id="A0A2C8F4G0"/>
<evidence type="ECO:0000313" key="8">
    <source>
        <dbReference type="EMBL" id="SOB57275.1"/>
    </source>
</evidence>
<accession>A0A2C8F4G0</accession>
<dbReference type="InterPro" id="IPR011063">
    <property type="entry name" value="TilS/TtcA_N"/>
</dbReference>
<dbReference type="OrthoDB" id="9807403at2"/>
<name>A0A2C8F4G0_9BACT</name>
<dbReference type="Proteomes" id="UP000219215">
    <property type="component" value="Chromosome DPRO"/>
</dbReference>
<sequence length="336" mass="37996">MKATFDDIPPSLQDLLPKWAHFCLYVERFISRELGVTLEGKRLVVGVSGGVDSTALLLALHYLSSRNNFEVTTVHLNHELRDSAAHDAAWVDKLSSHLKVPCIVKSENVSRLAQENSIGIEEAGRLARYTLFENVRTSEGANYVALGHHLDDLSEDVLMRLIRGTGWPGLSGMTGYDPKRQIIRPFLTLPKSTLIAFVKYLTISWCEDETNQDTSWTRNRVRNNLMPLVLNENPNFRESVARLWKIGQIEQDYWTVKTSEADQELSNDLLKDSHLALRLRLYKRSLDDLGPGQALAHTLFKLDEAWIEKKTGAVFQFPGEKTATITHSGVLFSTKH</sequence>
<evidence type="ECO:0000256" key="3">
    <source>
        <dbReference type="ARBA" id="ARBA00022741"/>
    </source>
</evidence>
<dbReference type="GO" id="GO:0005524">
    <property type="term" value="F:ATP binding"/>
    <property type="evidence" value="ECO:0007669"/>
    <property type="project" value="UniProtKB-UniRule"/>
</dbReference>
<protein>
    <recommendedName>
        <fullName evidence="6">tRNA(Ile)-lysidine synthase</fullName>
        <ecNumber evidence="6">6.3.4.19</ecNumber>
    </recommendedName>
    <alternativeName>
        <fullName evidence="6">tRNA(Ile)-2-lysyl-cytidine synthase</fullName>
    </alternativeName>
    <alternativeName>
        <fullName evidence="6">tRNA(Ile)-lysidine synthetase</fullName>
    </alternativeName>
</protein>
<dbReference type="InterPro" id="IPR012795">
    <property type="entry name" value="tRNA_Ile_lys_synt_N"/>
</dbReference>
<comment type="subcellular location">
    <subcellularLocation>
        <location evidence="6">Cytoplasm</location>
    </subcellularLocation>
</comment>
<dbReference type="EC" id="6.3.4.19" evidence="6"/>